<sequence>MTKAVCFQCGHIKFGSFMPCDQCQARPRTDDEMIVSLAMSDHYFADPTLEQMSQYIREHDKPPQLDPESEKVFRRNFEEVKASGALDQLFEEGEET</sequence>
<proteinExistence type="predicted"/>
<evidence type="ECO:0000313" key="1">
    <source>
        <dbReference type="EMBL" id="QDT19948.1"/>
    </source>
</evidence>
<dbReference type="AlphaFoldDB" id="A0A517PKP1"/>
<reference evidence="1 2" key="1">
    <citation type="submission" date="2019-02" db="EMBL/GenBank/DDBJ databases">
        <title>Deep-cultivation of Planctomycetes and their phenomic and genomic characterization uncovers novel biology.</title>
        <authorList>
            <person name="Wiegand S."/>
            <person name="Jogler M."/>
            <person name="Boedeker C."/>
            <person name="Pinto D."/>
            <person name="Vollmers J."/>
            <person name="Rivas-Marin E."/>
            <person name="Kohn T."/>
            <person name="Peeters S.H."/>
            <person name="Heuer A."/>
            <person name="Rast P."/>
            <person name="Oberbeckmann S."/>
            <person name="Bunk B."/>
            <person name="Jeske O."/>
            <person name="Meyerdierks A."/>
            <person name="Storesund J.E."/>
            <person name="Kallscheuer N."/>
            <person name="Luecker S."/>
            <person name="Lage O.M."/>
            <person name="Pohl T."/>
            <person name="Merkel B.J."/>
            <person name="Hornburger P."/>
            <person name="Mueller R.-W."/>
            <person name="Bruemmer F."/>
            <person name="Labrenz M."/>
            <person name="Spormann A.M."/>
            <person name="Op den Camp H."/>
            <person name="Overmann J."/>
            <person name="Amann R."/>
            <person name="Jetten M.S.M."/>
            <person name="Mascher T."/>
            <person name="Medema M.H."/>
            <person name="Devos D.P."/>
            <person name="Kaster A.-K."/>
            <person name="Ovreas L."/>
            <person name="Rohde M."/>
            <person name="Galperin M.Y."/>
            <person name="Jogler C."/>
        </authorList>
    </citation>
    <scope>NUCLEOTIDE SEQUENCE [LARGE SCALE GENOMIC DNA]</scope>
    <source>
        <strain evidence="1 2">HG66A1</strain>
    </source>
</reference>
<gene>
    <name evidence="1" type="ORF">HG66A1_17210</name>
</gene>
<evidence type="ECO:0000313" key="2">
    <source>
        <dbReference type="Proteomes" id="UP000320421"/>
    </source>
</evidence>
<dbReference type="OrthoDB" id="5382880at2"/>
<name>A0A517PKP1_9PLAN</name>
<dbReference type="Proteomes" id="UP000320421">
    <property type="component" value="Chromosome"/>
</dbReference>
<organism evidence="1 2">
    <name type="scientific">Gimesia chilikensis</name>
    <dbReference type="NCBI Taxonomy" id="2605989"/>
    <lineage>
        <taxon>Bacteria</taxon>
        <taxon>Pseudomonadati</taxon>
        <taxon>Planctomycetota</taxon>
        <taxon>Planctomycetia</taxon>
        <taxon>Planctomycetales</taxon>
        <taxon>Planctomycetaceae</taxon>
        <taxon>Gimesia</taxon>
    </lineage>
</organism>
<accession>A0A517PKP1</accession>
<protein>
    <submittedName>
        <fullName evidence="1">Uncharacterized protein</fullName>
    </submittedName>
</protein>
<dbReference type="EMBL" id="CP036266">
    <property type="protein sequence ID" value="QDT19948.1"/>
    <property type="molecule type" value="Genomic_DNA"/>
</dbReference>
<keyword evidence="2" id="KW-1185">Reference proteome</keyword>
<dbReference type="RefSeq" id="WP_145182039.1">
    <property type="nucleotide sequence ID" value="NZ_CP036266.1"/>
</dbReference>